<keyword evidence="5" id="KW-1185">Reference proteome</keyword>
<dbReference type="PANTHER" id="PTHR31616">
    <property type="entry name" value="TREHALASE"/>
    <property type="match status" value="1"/>
</dbReference>
<dbReference type="InterPro" id="IPR008928">
    <property type="entry name" value="6-hairpin_glycosidase_sf"/>
</dbReference>
<proteinExistence type="predicted"/>
<feature type="domain" description="GH15-like" evidence="2">
    <location>
        <begin position="253"/>
        <end position="618"/>
    </location>
</feature>
<dbReference type="RefSeq" id="WP_019890920.1">
    <property type="nucleotide sequence ID" value="NZ_BMQQ01000001.1"/>
</dbReference>
<keyword evidence="4" id="KW-0378">Hydrolase</keyword>
<sequence>MDTAERSHANRTPEQKQEALHDPVRARAMSAWLPLVRQDGYLPLEDHGLIGDGSTCAVVGRDGSTGFLCVPRFDSPALVCPLLDRERGGAFDLTVAAAAESRQDYVPGTGVLVTEIRSAEGTVRITDALLLRPGAALEEDVPAGTGTFLRLVEVVRGRAEIGLRLEPRGGTTTRHAGEGVQLACPAQGVELLLRTSRPLPAWPGVTSLRQGDRFWVCLQWEPGARPPHDADGAVEETVRSWRRWSGFLAQHVPYRDLVHRSAITLKLLDYFANGAIVAAATSSLPERIGGDRNWDYRYAWVRDAAYTVFALRRIGLPMEAGGFLTWVLDAVEGSGGPRVVYDVDGRPAPVETIDPELEGYRRSSPVRWGNDAAHQVQHDAYGEILDCAFQWAATGGSFDARLWERLRSLTEAARTAWARPDHGIWEVRSPARPFTYSAAMCHVALDRAARLSRRLRLPGDPRVWELDAEAIRSRILSEAWDPTVGALTEHLSPGGGLDASLLALPLRRVLPADHPKMVATCRAVAERLDAGGGLLYRYLPARSPDGVGGPEGAFVLCGFWHVDNLVGQGRIAEATELFERLCAYANPLGLLPEQIDPGTGAFLGNVPQALSHVGLISSAVLIGRADRGLKPELSTHAWFE</sequence>
<evidence type="ECO:0000256" key="1">
    <source>
        <dbReference type="SAM" id="MobiDB-lite"/>
    </source>
</evidence>
<dbReference type="SUPFAM" id="SSF48208">
    <property type="entry name" value="Six-hairpin glycosidases"/>
    <property type="match status" value="1"/>
</dbReference>
<evidence type="ECO:0000313" key="4">
    <source>
        <dbReference type="EMBL" id="GGT13664.1"/>
    </source>
</evidence>
<feature type="region of interest" description="Disordered" evidence="1">
    <location>
        <begin position="1"/>
        <end position="22"/>
    </location>
</feature>
<dbReference type="PANTHER" id="PTHR31616:SF0">
    <property type="entry name" value="GLUCAN 1,4-ALPHA-GLUCOSIDASE"/>
    <property type="match status" value="1"/>
</dbReference>
<dbReference type="Proteomes" id="UP000619486">
    <property type="component" value="Unassembled WGS sequence"/>
</dbReference>
<dbReference type="Pfam" id="PF19291">
    <property type="entry name" value="TREH_N"/>
    <property type="match status" value="1"/>
</dbReference>
<name>A0A918LL00_9ACTN</name>
<dbReference type="EMBL" id="BMQQ01000001">
    <property type="protein sequence ID" value="GGT13664.1"/>
    <property type="molecule type" value="Genomic_DNA"/>
</dbReference>
<evidence type="ECO:0000259" key="2">
    <source>
        <dbReference type="Pfam" id="PF00723"/>
    </source>
</evidence>
<dbReference type="GO" id="GO:0004553">
    <property type="term" value="F:hydrolase activity, hydrolyzing O-glycosyl compounds"/>
    <property type="evidence" value="ECO:0007669"/>
    <property type="project" value="UniProtKB-ARBA"/>
</dbReference>
<dbReference type="InterPro" id="IPR045582">
    <property type="entry name" value="Trehalase-like_N"/>
</dbReference>
<dbReference type="Pfam" id="PF00723">
    <property type="entry name" value="Glyco_hydro_15"/>
    <property type="match status" value="1"/>
</dbReference>
<organism evidence="4 5">
    <name type="scientific">Streptomyces purpureus</name>
    <dbReference type="NCBI Taxonomy" id="1951"/>
    <lineage>
        <taxon>Bacteria</taxon>
        <taxon>Bacillati</taxon>
        <taxon>Actinomycetota</taxon>
        <taxon>Actinomycetes</taxon>
        <taxon>Kitasatosporales</taxon>
        <taxon>Streptomycetaceae</taxon>
        <taxon>Streptomyces</taxon>
    </lineage>
</organism>
<dbReference type="InterPro" id="IPR011613">
    <property type="entry name" value="GH15-like"/>
</dbReference>
<evidence type="ECO:0000313" key="5">
    <source>
        <dbReference type="Proteomes" id="UP000619486"/>
    </source>
</evidence>
<gene>
    <name evidence="4" type="ORF">GCM10014713_02770</name>
</gene>
<dbReference type="Gene3D" id="1.50.10.10">
    <property type="match status" value="1"/>
</dbReference>
<dbReference type="InterPro" id="IPR012341">
    <property type="entry name" value="6hp_glycosidase-like_sf"/>
</dbReference>
<reference evidence="4" key="1">
    <citation type="journal article" date="2014" name="Int. J. Syst. Evol. Microbiol.">
        <title>Complete genome sequence of Corynebacterium casei LMG S-19264T (=DSM 44701T), isolated from a smear-ripened cheese.</title>
        <authorList>
            <consortium name="US DOE Joint Genome Institute (JGI-PGF)"/>
            <person name="Walter F."/>
            <person name="Albersmeier A."/>
            <person name="Kalinowski J."/>
            <person name="Ruckert C."/>
        </authorList>
    </citation>
    <scope>NUCLEOTIDE SEQUENCE</scope>
    <source>
        <strain evidence="4">JCM 3172</strain>
    </source>
</reference>
<dbReference type="GO" id="GO:0005975">
    <property type="term" value="P:carbohydrate metabolic process"/>
    <property type="evidence" value="ECO:0007669"/>
    <property type="project" value="InterPro"/>
</dbReference>
<accession>A0A918LL00</accession>
<reference evidence="4" key="2">
    <citation type="submission" date="2020-09" db="EMBL/GenBank/DDBJ databases">
        <authorList>
            <person name="Sun Q."/>
            <person name="Ohkuma M."/>
        </authorList>
    </citation>
    <scope>NUCLEOTIDE SEQUENCE</scope>
    <source>
        <strain evidence="4">JCM 3172</strain>
    </source>
</reference>
<evidence type="ECO:0000259" key="3">
    <source>
        <dbReference type="Pfam" id="PF19291"/>
    </source>
</evidence>
<dbReference type="AlphaFoldDB" id="A0A918LL00"/>
<protein>
    <submittedName>
        <fullName evidence="4">Glycosyl hydrolase</fullName>
    </submittedName>
</protein>
<feature type="domain" description="Trehalase-like N-terminal" evidence="3">
    <location>
        <begin position="42"/>
        <end position="169"/>
    </location>
</feature>
<comment type="caution">
    <text evidence="4">The sequence shown here is derived from an EMBL/GenBank/DDBJ whole genome shotgun (WGS) entry which is preliminary data.</text>
</comment>